<keyword evidence="1" id="KW-1185">Reference proteome</keyword>
<dbReference type="AlphaFoldDB" id="A0A915M3U6"/>
<evidence type="ECO:0000313" key="2">
    <source>
        <dbReference type="WBParaSite" id="scaffold24624_cov239.g20290"/>
    </source>
</evidence>
<name>A0A915M3U6_MELJA</name>
<proteinExistence type="predicted"/>
<organism evidence="1 2">
    <name type="scientific">Meloidogyne javanica</name>
    <name type="common">Root-knot nematode worm</name>
    <dbReference type="NCBI Taxonomy" id="6303"/>
    <lineage>
        <taxon>Eukaryota</taxon>
        <taxon>Metazoa</taxon>
        <taxon>Ecdysozoa</taxon>
        <taxon>Nematoda</taxon>
        <taxon>Chromadorea</taxon>
        <taxon>Rhabditida</taxon>
        <taxon>Tylenchina</taxon>
        <taxon>Tylenchomorpha</taxon>
        <taxon>Tylenchoidea</taxon>
        <taxon>Meloidogynidae</taxon>
        <taxon>Meloidogyninae</taxon>
        <taxon>Meloidogyne</taxon>
        <taxon>Meloidogyne incognita group</taxon>
    </lineage>
</organism>
<protein>
    <submittedName>
        <fullName evidence="2">Uncharacterized protein</fullName>
    </submittedName>
</protein>
<dbReference type="WBParaSite" id="scaffold24624_cov239.g20290">
    <property type="protein sequence ID" value="scaffold24624_cov239.g20290"/>
    <property type="gene ID" value="scaffold24624_cov239.g20290"/>
</dbReference>
<accession>A0A915M3U6</accession>
<reference evidence="2" key="1">
    <citation type="submission" date="2022-11" db="UniProtKB">
        <authorList>
            <consortium name="WormBaseParasite"/>
        </authorList>
    </citation>
    <scope>IDENTIFICATION</scope>
</reference>
<sequence length="257" mass="29212">MMIHIQRLILTIETRAHKGLLRIAINGLEDDDGKPITEGQRIGSQHKALDTLIWILEEWKSNVHSSELQKLTRAYVNSSSRTISHEWTILLCDFIQIIQWPPAGLSVNKASQFMNTLLVGFTKLLEDLFKVQRASSLHWLFVLNGCVVEDSTITSLSAKFPQLAESADKLMQKCVEVLTLIGRCWSKQWTNSLHSKLSREYGFSGFIFDETMFDFPVKILSSVSGVLKPPATTQLDQQQSNLKKGRTLEELLIWLIN</sequence>
<evidence type="ECO:0000313" key="1">
    <source>
        <dbReference type="Proteomes" id="UP000887561"/>
    </source>
</evidence>
<dbReference type="Proteomes" id="UP000887561">
    <property type="component" value="Unplaced"/>
</dbReference>